<dbReference type="EMBL" id="JAHUZE010000001">
    <property type="protein sequence ID" value="MBV7378438.1"/>
    <property type="molecule type" value="Genomic_DNA"/>
</dbReference>
<gene>
    <name evidence="2" type="ORF">KJP28_05835</name>
</gene>
<accession>A0ABS6T120</accession>
<dbReference type="Proteomes" id="UP000756530">
    <property type="component" value="Unassembled WGS sequence"/>
</dbReference>
<evidence type="ECO:0000313" key="3">
    <source>
        <dbReference type="Proteomes" id="UP000756530"/>
    </source>
</evidence>
<organism evidence="2 3">
    <name type="scientific">Maritimibacter dapengensis</name>
    <dbReference type="NCBI Taxonomy" id="2836868"/>
    <lineage>
        <taxon>Bacteria</taxon>
        <taxon>Pseudomonadati</taxon>
        <taxon>Pseudomonadota</taxon>
        <taxon>Alphaproteobacteria</taxon>
        <taxon>Rhodobacterales</taxon>
        <taxon>Roseobacteraceae</taxon>
        <taxon>Maritimibacter</taxon>
    </lineage>
</organism>
<name>A0ABS6T120_9RHOB</name>
<comment type="caution">
    <text evidence="2">The sequence shown here is derived from an EMBL/GenBank/DDBJ whole genome shotgun (WGS) entry which is preliminary data.</text>
</comment>
<feature type="chain" id="PRO_5046660983" evidence="1">
    <location>
        <begin position="19"/>
        <end position="388"/>
    </location>
</feature>
<sequence length="388" mass="42847">MRALLILVISVWAGIATAQEEVKIALVGLDPDPRYDDAIAYARIETSRQGDPEVAARMAIDDLALLTDARDLTIGFSAVRVAEAGDLVAAARALAEEGAKYLLLDLPAPEADAVAEALGPDGPLLLNTTAPEDWLRRRCHDRMLHTAASDRMIADALIQHFVTMQWQDVLLLHGKTERDLARAASFTEAAERFRLRIVETREFDLSTNPALREQNNVALLTGDTRDYDAVFIADSFGEFSRYLPYQTALPRPVVGATGLVPLEWHWSLERYGAPQVNSRFETAVGDGRRMTWQDWSVWVAMRAVLTAEAKSRDRDPAAIEAFLRSDGLRLDGSKGAQLSFRPWDSQLRQPILLATSNAIIGIAPLEGFLHQTNTLDSLGIDEPEFACD</sequence>
<dbReference type="RefSeq" id="WP_218391543.1">
    <property type="nucleotide sequence ID" value="NZ_JAHUZE010000001.1"/>
</dbReference>
<protein>
    <submittedName>
        <fullName evidence="2">Branched-chain amino acid ABC transporter substrate-binding protein</fullName>
    </submittedName>
</protein>
<feature type="signal peptide" evidence="1">
    <location>
        <begin position="1"/>
        <end position="18"/>
    </location>
</feature>
<keyword evidence="3" id="KW-1185">Reference proteome</keyword>
<dbReference type="CDD" id="cd06268">
    <property type="entry name" value="PBP1_ABC_transporter_LIVBP-like"/>
    <property type="match status" value="1"/>
</dbReference>
<evidence type="ECO:0000256" key="1">
    <source>
        <dbReference type="SAM" id="SignalP"/>
    </source>
</evidence>
<proteinExistence type="predicted"/>
<reference evidence="2 3" key="1">
    <citation type="submission" date="2021-05" db="EMBL/GenBank/DDBJ databases">
        <title>Culturable bacteria isolated from Daya Bay.</title>
        <authorList>
            <person name="Zheng W."/>
            <person name="Yu S."/>
            <person name="Huang Y."/>
        </authorList>
    </citation>
    <scope>NUCLEOTIDE SEQUENCE [LARGE SCALE GENOMIC DNA]</scope>
    <source>
        <strain evidence="2 3">DP4N28-5</strain>
    </source>
</reference>
<keyword evidence="1" id="KW-0732">Signal</keyword>
<evidence type="ECO:0000313" key="2">
    <source>
        <dbReference type="EMBL" id="MBV7378438.1"/>
    </source>
</evidence>